<evidence type="ECO:0000313" key="7">
    <source>
        <dbReference type="EMBL" id="MBN7823438.1"/>
    </source>
</evidence>
<dbReference type="Gene3D" id="1.10.3430.10">
    <property type="entry name" value="Ammonium transporter AmtB like domains"/>
    <property type="match status" value="1"/>
</dbReference>
<keyword evidence="3 6" id="KW-1133">Transmembrane helix</keyword>
<feature type="transmembrane region" description="Helical" evidence="6">
    <location>
        <begin position="6"/>
        <end position="22"/>
    </location>
</feature>
<feature type="non-terminal residue" evidence="7">
    <location>
        <position position="1"/>
    </location>
</feature>
<organism evidence="7 8">
    <name type="scientific">Bowmanella yangjiangensis</name>
    <dbReference type="NCBI Taxonomy" id="2811230"/>
    <lineage>
        <taxon>Bacteria</taxon>
        <taxon>Pseudomonadati</taxon>
        <taxon>Pseudomonadota</taxon>
        <taxon>Gammaproteobacteria</taxon>
        <taxon>Alteromonadales</taxon>
        <taxon>Alteromonadaceae</taxon>
        <taxon>Bowmanella</taxon>
    </lineage>
</organism>
<comment type="caution">
    <text evidence="7">The sequence shown here is derived from an EMBL/GenBank/DDBJ whole genome shotgun (WGS) entry which is preliminary data.</text>
</comment>
<evidence type="ECO:0000256" key="1">
    <source>
        <dbReference type="ARBA" id="ARBA00004141"/>
    </source>
</evidence>
<protein>
    <submittedName>
        <fullName evidence="7">Ammonium transporter</fullName>
    </submittedName>
</protein>
<dbReference type="RefSeq" id="WP_206597155.1">
    <property type="nucleotide sequence ID" value="NZ_JAFKCS010000732.1"/>
</dbReference>
<evidence type="ECO:0000256" key="4">
    <source>
        <dbReference type="ARBA" id="ARBA00023136"/>
    </source>
</evidence>
<comment type="subcellular location">
    <subcellularLocation>
        <location evidence="1">Membrane</location>
        <topology evidence="1">Multi-pass membrane protein</topology>
    </subcellularLocation>
</comment>
<evidence type="ECO:0000256" key="6">
    <source>
        <dbReference type="SAM" id="Phobius"/>
    </source>
</evidence>
<evidence type="ECO:0000256" key="3">
    <source>
        <dbReference type="ARBA" id="ARBA00022989"/>
    </source>
</evidence>
<dbReference type="InterPro" id="IPR029020">
    <property type="entry name" value="Ammonium/urea_transptr"/>
</dbReference>
<evidence type="ECO:0000256" key="5">
    <source>
        <dbReference type="SAM" id="MobiDB-lite"/>
    </source>
</evidence>
<evidence type="ECO:0000256" key="2">
    <source>
        <dbReference type="ARBA" id="ARBA00022692"/>
    </source>
</evidence>
<keyword evidence="2 6" id="KW-0812">Transmembrane</keyword>
<name>A0ABS3D233_9ALTE</name>
<proteinExistence type="predicted"/>
<accession>A0ABS3D233</accession>
<keyword evidence="8" id="KW-1185">Reference proteome</keyword>
<keyword evidence="4 6" id="KW-0472">Membrane</keyword>
<gene>
    <name evidence="7" type="ORF">J0A65_26460</name>
</gene>
<dbReference type="Proteomes" id="UP000663992">
    <property type="component" value="Unassembled WGS sequence"/>
</dbReference>
<reference evidence="7 8" key="1">
    <citation type="submission" date="2021-03" db="EMBL/GenBank/DDBJ databases">
        <title>novel species isolated from a fishpond in China.</title>
        <authorList>
            <person name="Lu H."/>
            <person name="Cai Z."/>
        </authorList>
    </citation>
    <scope>NUCLEOTIDE SEQUENCE [LARGE SCALE GENOMIC DNA]</scope>
    <source>
        <strain evidence="7 8">Y57</strain>
    </source>
</reference>
<evidence type="ECO:0000313" key="8">
    <source>
        <dbReference type="Proteomes" id="UP000663992"/>
    </source>
</evidence>
<sequence>LGGAVVMAALGFIPGYLLSYALKKADLLRVPAHAEERGLDLTEVPAQAYPEWTSMYGPSTSVGGSEPAPLATAEPKSA</sequence>
<dbReference type="EMBL" id="JAFKCS010000732">
    <property type="protein sequence ID" value="MBN7823438.1"/>
    <property type="molecule type" value="Genomic_DNA"/>
</dbReference>
<feature type="region of interest" description="Disordered" evidence="5">
    <location>
        <begin position="57"/>
        <end position="78"/>
    </location>
</feature>